<dbReference type="InterPro" id="IPR005119">
    <property type="entry name" value="LysR_subst-bd"/>
</dbReference>
<evidence type="ECO:0000313" key="6">
    <source>
        <dbReference type="EMBL" id="OWT60200.1"/>
    </source>
</evidence>
<dbReference type="Gene3D" id="1.10.10.10">
    <property type="entry name" value="Winged helix-like DNA-binding domain superfamily/Winged helix DNA-binding domain"/>
    <property type="match status" value="1"/>
</dbReference>
<dbReference type="PANTHER" id="PTHR30419">
    <property type="entry name" value="HTH-TYPE TRANSCRIPTIONAL REGULATOR YBHD"/>
    <property type="match status" value="1"/>
</dbReference>
<dbReference type="InterPro" id="IPR036390">
    <property type="entry name" value="WH_DNA-bd_sf"/>
</dbReference>
<dbReference type="GO" id="GO:0005829">
    <property type="term" value="C:cytosol"/>
    <property type="evidence" value="ECO:0007669"/>
    <property type="project" value="TreeGrafter"/>
</dbReference>
<organism evidence="6 7">
    <name type="scientific">Candidimonas nitroreducens</name>
    <dbReference type="NCBI Taxonomy" id="683354"/>
    <lineage>
        <taxon>Bacteria</taxon>
        <taxon>Pseudomonadati</taxon>
        <taxon>Pseudomonadota</taxon>
        <taxon>Betaproteobacteria</taxon>
        <taxon>Burkholderiales</taxon>
        <taxon>Alcaligenaceae</taxon>
        <taxon>Candidimonas</taxon>
    </lineage>
</organism>
<protein>
    <recommendedName>
        <fullName evidence="5">HTH lysR-type domain-containing protein</fullName>
    </recommendedName>
</protein>
<sequence>MQMISSRIAQLRIKHLALLDIIADRGSLREAAKVLCVTQPAVTSMLKDMESLLQVSLVERGQHGAKLTTEGVIARDRLTLVLNALQGLEDCIRAPNVKEHLRVGALSLAMLEMLPAIICKVRARRPDITIELQEGTVDGIIEGVMNGQLDCAIGRLSDNFHQEHYDALFVRPVSIMPLKAVCSVRNPIARERTVTLKQLRNQAWILLPKGTASRETFERAFIQQGLQPPAPAIESFSWLSNFHLAASSELVTVATAIAVDRFVQYGLVSAIDIRWPVKLPPIVFFCRKEAVQLGTVKIFHEELKRTFTNSPDVKAM</sequence>
<evidence type="ECO:0000313" key="7">
    <source>
        <dbReference type="Proteomes" id="UP000214603"/>
    </source>
</evidence>
<accession>A0A225MJV5</accession>
<dbReference type="InterPro" id="IPR050950">
    <property type="entry name" value="HTH-type_LysR_regulators"/>
</dbReference>
<dbReference type="Pfam" id="PF00126">
    <property type="entry name" value="HTH_1"/>
    <property type="match status" value="1"/>
</dbReference>
<name>A0A225MJV5_9BURK</name>
<dbReference type="EMBL" id="NJIH01000006">
    <property type="protein sequence ID" value="OWT60200.1"/>
    <property type="molecule type" value="Genomic_DNA"/>
</dbReference>
<keyword evidence="7" id="KW-1185">Reference proteome</keyword>
<gene>
    <name evidence="6" type="ORF">CEY11_11075</name>
</gene>
<dbReference type="Proteomes" id="UP000214603">
    <property type="component" value="Unassembled WGS sequence"/>
</dbReference>
<dbReference type="Pfam" id="PF03466">
    <property type="entry name" value="LysR_substrate"/>
    <property type="match status" value="1"/>
</dbReference>
<proteinExistence type="inferred from homology"/>
<comment type="caution">
    <text evidence="6">The sequence shown here is derived from an EMBL/GenBank/DDBJ whole genome shotgun (WGS) entry which is preliminary data.</text>
</comment>
<feature type="domain" description="HTH lysR-type" evidence="5">
    <location>
        <begin position="11"/>
        <end position="68"/>
    </location>
</feature>
<keyword evidence="4" id="KW-0804">Transcription</keyword>
<evidence type="ECO:0000256" key="3">
    <source>
        <dbReference type="ARBA" id="ARBA00023125"/>
    </source>
</evidence>
<evidence type="ECO:0000259" key="5">
    <source>
        <dbReference type="PROSITE" id="PS50931"/>
    </source>
</evidence>
<dbReference type="PROSITE" id="PS50931">
    <property type="entry name" value="HTH_LYSR"/>
    <property type="match status" value="1"/>
</dbReference>
<evidence type="ECO:0000256" key="2">
    <source>
        <dbReference type="ARBA" id="ARBA00023015"/>
    </source>
</evidence>
<evidence type="ECO:0000256" key="4">
    <source>
        <dbReference type="ARBA" id="ARBA00023163"/>
    </source>
</evidence>
<dbReference type="InterPro" id="IPR036388">
    <property type="entry name" value="WH-like_DNA-bd_sf"/>
</dbReference>
<dbReference type="AlphaFoldDB" id="A0A225MJV5"/>
<reference evidence="7" key="1">
    <citation type="submission" date="2017-06" db="EMBL/GenBank/DDBJ databases">
        <title>Herbaspirillum phytohormonus sp. nov., isolated from the root nodule of Robinia pseudoacacia in lead-zinc mine.</title>
        <authorList>
            <person name="Fan M."/>
            <person name="Lin Y."/>
        </authorList>
    </citation>
    <scope>NUCLEOTIDE SEQUENCE [LARGE SCALE GENOMIC DNA]</scope>
    <source>
        <strain evidence="7">SC-089</strain>
    </source>
</reference>
<dbReference type="PANTHER" id="PTHR30419:SF8">
    <property type="entry name" value="NITROGEN ASSIMILATION TRANSCRIPTIONAL ACTIVATOR-RELATED"/>
    <property type="match status" value="1"/>
</dbReference>
<dbReference type="OrthoDB" id="8804410at2"/>
<comment type="similarity">
    <text evidence="1">Belongs to the LysR transcriptional regulatory family.</text>
</comment>
<keyword evidence="3" id="KW-0238">DNA-binding</keyword>
<dbReference type="Gene3D" id="3.40.190.290">
    <property type="match status" value="1"/>
</dbReference>
<keyword evidence="2" id="KW-0805">Transcription regulation</keyword>
<dbReference type="SUPFAM" id="SSF53850">
    <property type="entry name" value="Periplasmic binding protein-like II"/>
    <property type="match status" value="1"/>
</dbReference>
<dbReference type="GO" id="GO:0003677">
    <property type="term" value="F:DNA binding"/>
    <property type="evidence" value="ECO:0007669"/>
    <property type="project" value="UniProtKB-KW"/>
</dbReference>
<dbReference type="GO" id="GO:0003700">
    <property type="term" value="F:DNA-binding transcription factor activity"/>
    <property type="evidence" value="ECO:0007669"/>
    <property type="project" value="InterPro"/>
</dbReference>
<evidence type="ECO:0000256" key="1">
    <source>
        <dbReference type="ARBA" id="ARBA00009437"/>
    </source>
</evidence>
<dbReference type="SUPFAM" id="SSF46785">
    <property type="entry name" value="Winged helix' DNA-binding domain"/>
    <property type="match status" value="1"/>
</dbReference>
<dbReference type="InterPro" id="IPR000847">
    <property type="entry name" value="LysR_HTH_N"/>
</dbReference>